<keyword evidence="3" id="KW-1185">Reference proteome</keyword>
<dbReference type="AlphaFoldDB" id="A0A518ESK5"/>
<accession>A0A518ESK5</accession>
<reference evidence="2 3" key="1">
    <citation type="submission" date="2019-02" db="EMBL/GenBank/DDBJ databases">
        <title>Deep-cultivation of Planctomycetes and their phenomic and genomic characterization uncovers novel biology.</title>
        <authorList>
            <person name="Wiegand S."/>
            <person name="Jogler M."/>
            <person name="Boedeker C."/>
            <person name="Pinto D."/>
            <person name="Vollmers J."/>
            <person name="Rivas-Marin E."/>
            <person name="Kohn T."/>
            <person name="Peeters S.H."/>
            <person name="Heuer A."/>
            <person name="Rast P."/>
            <person name="Oberbeckmann S."/>
            <person name="Bunk B."/>
            <person name="Jeske O."/>
            <person name="Meyerdierks A."/>
            <person name="Storesund J.E."/>
            <person name="Kallscheuer N."/>
            <person name="Luecker S."/>
            <person name="Lage O.M."/>
            <person name="Pohl T."/>
            <person name="Merkel B.J."/>
            <person name="Hornburger P."/>
            <person name="Mueller R.-W."/>
            <person name="Bruemmer F."/>
            <person name="Labrenz M."/>
            <person name="Spormann A.M."/>
            <person name="Op den Camp H."/>
            <person name="Overmann J."/>
            <person name="Amann R."/>
            <person name="Jetten M.S.M."/>
            <person name="Mascher T."/>
            <person name="Medema M.H."/>
            <person name="Devos D.P."/>
            <person name="Kaster A.-K."/>
            <person name="Ovreas L."/>
            <person name="Rohde M."/>
            <person name="Galperin M.Y."/>
            <person name="Jogler C."/>
        </authorList>
    </citation>
    <scope>NUCLEOTIDE SEQUENCE [LARGE SCALE GENOMIC DNA]</scope>
    <source>
        <strain evidence="2 3">Poly30</strain>
    </source>
</reference>
<evidence type="ECO:0000256" key="1">
    <source>
        <dbReference type="SAM" id="MobiDB-lite"/>
    </source>
</evidence>
<evidence type="ECO:0000313" key="2">
    <source>
        <dbReference type="EMBL" id="QDV07074.1"/>
    </source>
</evidence>
<evidence type="ECO:0000313" key="3">
    <source>
        <dbReference type="Proteomes" id="UP000320390"/>
    </source>
</evidence>
<dbReference type="Proteomes" id="UP000320390">
    <property type="component" value="Chromosome"/>
</dbReference>
<gene>
    <name evidence="2" type="ORF">Poly30_25930</name>
</gene>
<organism evidence="2 3">
    <name type="scientific">Saltatorellus ferox</name>
    <dbReference type="NCBI Taxonomy" id="2528018"/>
    <lineage>
        <taxon>Bacteria</taxon>
        <taxon>Pseudomonadati</taxon>
        <taxon>Planctomycetota</taxon>
        <taxon>Planctomycetia</taxon>
        <taxon>Planctomycetia incertae sedis</taxon>
        <taxon>Saltatorellus</taxon>
    </lineage>
</organism>
<dbReference type="EMBL" id="CP036434">
    <property type="protein sequence ID" value="QDV07074.1"/>
    <property type="molecule type" value="Genomic_DNA"/>
</dbReference>
<sequence>MTHSPRSRGLARFAPHFLPGLLVTPVVVPVLVPILLGGPQHVAEGEGARVTALWRSEKALDQYAQEGLRIVQGVMAAVRAESREEEALASASDPVSVLSLGLAESPLDLRWLEHPELKADDVKRRRRRRRAGLDDDDDGGEGGSEGPGQPLVVPSIPGLDSVGAVVAVAPRIHDRVMFGTGLPPSTRAALALEAARALLAGEGEVPADFLGPAIAGLNAAKFGRTLEQEPFASSALADLQNELRGLPEEGGVRAEHLKSRGSEVFPKERFFDPYAPSVAPTSLVARHAAATGMSVNDVLALRPAWVMEAGAVGTHPFGWQTVATRRTDALVLSAEPLSGESFTLTTTVVLFANDMEVAAQADLVLGDRQGDRYLLVCNTREGVYVFHRAGPEAPYEAIAEAKEIVPPAGRPIEVKALWKDQTLVITVGGVEMAGIVLPADAMVGGYGFGAHAGSTVMFSEIVLD</sequence>
<feature type="region of interest" description="Disordered" evidence="1">
    <location>
        <begin position="123"/>
        <end position="154"/>
    </location>
</feature>
<protein>
    <submittedName>
        <fullName evidence="2">Uncharacterized protein</fullName>
    </submittedName>
</protein>
<proteinExistence type="predicted"/>
<name>A0A518ESK5_9BACT</name>